<sequence>MVRKNLAILLVALILILVGCQSHSSDSNTNSSTKSNDTNSEKPITLRLFLNSPEFTDGYNKFVEEYKKVKPNVTIELQVIQSDYPTILTTKIASGDLPDIFMTTPGAEIKQYAQYSADLSGEPLANAMSESVKANVSYEGKILGAPIASNLFALIYNKDLFKAAGITSFPKTTSELQDAINKLKAKGITPFTSAYKEWWVQKHIFQHFVDAASANPEKLVNDFIAGNTTFKDHPLLLSYFDFIDLTVKEGTPKVLEKDFSAQTAEFATGKAAIMTGQGGWAEDAVTKINPKINIGIMGYPVSNDANNSQIILGSGAVLRINKSSKVLQEAKDFVNWLYTSDYGQNWFSDFAKAIPPITDGKYPNVQMVNDMQEILKTEKPADEAIAYSLNSFHQKFGEIIQAYIGGQINRDQAIDQIQQVWMKLGAVK</sequence>
<dbReference type="AlphaFoldDB" id="A0A3G9J0K1"/>
<reference evidence="6 7" key="1">
    <citation type="submission" date="2018-11" db="EMBL/GenBank/DDBJ databases">
        <title>Complete genome sequence of Paenibacillus baekrokdamisoli strain KCTC 33723.</title>
        <authorList>
            <person name="Kang S.W."/>
            <person name="Lee K.C."/>
            <person name="Kim K.K."/>
            <person name="Kim J.S."/>
            <person name="Kim D.S."/>
            <person name="Ko S.H."/>
            <person name="Yang S.H."/>
            <person name="Lee J.S."/>
        </authorList>
    </citation>
    <scope>NUCLEOTIDE SEQUENCE [LARGE SCALE GENOMIC DNA]</scope>
    <source>
        <strain evidence="6 7">KCTC 33723</strain>
    </source>
</reference>
<keyword evidence="2" id="KW-0732">Signal</keyword>
<gene>
    <name evidence="6" type="primary">msmE_1</name>
    <name evidence="6" type="ORF">Back11_07560</name>
</gene>
<accession>A0A3G9J0K1</accession>
<dbReference type="InterPro" id="IPR050490">
    <property type="entry name" value="Bact_solute-bd_prot1"/>
</dbReference>
<organism evidence="6 7">
    <name type="scientific">Paenibacillus baekrokdamisoli</name>
    <dbReference type="NCBI Taxonomy" id="1712516"/>
    <lineage>
        <taxon>Bacteria</taxon>
        <taxon>Bacillati</taxon>
        <taxon>Bacillota</taxon>
        <taxon>Bacilli</taxon>
        <taxon>Bacillales</taxon>
        <taxon>Paenibacillaceae</taxon>
        <taxon>Paenibacillus</taxon>
    </lineage>
</organism>
<keyword evidence="4" id="KW-0564">Palmitate</keyword>
<dbReference type="KEGG" id="pbk:Back11_07560"/>
<keyword evidence="7" id="KW-1185">Reference proteome</keyword>
<dbReference type="InterPro" id="IPR006059">
    <property type="entry name" value="SBP"/>
</dbReference>
<dbReference type="EMBL" id="AP019308">
    <property type="protein sequence ID" value="BBH19411.1"/>
    <property type="molecule type" value="Genomic_DNA"/>
</dbReference>
<keyword evidence="5" id="KW-0449">Lipoprotein</keyword>
<protein>
    <submittedName>
        <fullName evidence="6">Putative binding protein MsmE</fullName>
    </submittedName>
</protein>
<dbReference type="Gene3D" id="3.40.190.10">
    <property type="entry name" value="Periplasmic binding protein-like II"/>
    <property type="match status" value="2"/>
</dbReference>
<evidence type="ECO:0000313" key="6">
    <source>
        <dbReference type="EMBL" id="BBH19411.1"/>
    </source>
</evidence>
<keyword evidence="3" id="KW-0472">Membrane</keyword>
<name>A0A3G9J0K1_9BACL</name>
<dbReference type="OrthoDB" id="9763054at2"/>
<evidence type="ECO:0000256" key="2">
    <source>
        <dbReference type="ARBA" id="ARBA00022729"/>
    </source>
</evidence>
<dbReference type="Proteomes" id="UP000275368">
    <property type="component" value="Chromosome"/>
</dbReference>
<dbReference type="PROSITE" id="PS51257">
    <property type="entry name" value="PROKAR_LIPOPROTEIN"/>
    <property type="match status" value="1"/>
</dbReference>
<evidence type="ECO:0000313" key="7">
    <source>
        <dbReference type="Proteomes" id="UP000275368"/>
    </source>
</evidence>
<evidence type="ECO:0000256" key="5">
    <source>
        <dbReference type="ARBA" id="ARBA00023288"/>
    </source>
</evidence>
<evidence type="ECO:0000256" key="1">
    <source>
        <dbReference type="ARBA" id="ARBA00022475"/>
    </source>
</evidence>
<dbReference type="PANTHER" id="PTHR43649">
    <property type="entry name" value="ARABINOSE-BINDING PROTEIN-RELATED"/>
    <property type="match status" value="1"/>
</dbReference>
<dbReference type="SUPFAM" id="SSF53850">
    <property type="entry name" value="Periplasmic binding protein-like II"/>
    <property type="match status" value="1"/>
</dbReference>
<proteinExistence type="predicted"/>
<dbReference type="Pfam" id="PF01547">
    <property type="entry name" value="SBP_bac_1"/>
    <property type="match status" value="1"/>
</dbReference>
<keyword evidence="1" id="KW-1003">Cell membrane</keyword>
<evidence type="ECO:0000256" key="3">
    <source>
        <dbReference type="ARBA" id="ARBA00023136"/>
    </source>
</evidence>
<dbReference type="RefSeq" id="WP_125653753.1">
    <property type="nucleotide sequence ID" value="NZ_AP019308.1"/>
</dbReference>
<dbReference type="PANTHER" id="PTHR43649:SF33">
    <property type="entry name" value="POLYGALACTURONAN_RHAMNOGALACTURONAN-BINDING PROTEIN YTCQ"/>
    <property type="match status" value="1"/>
</dbReference>
<evidence type="ECO:0000256" key="4">
    <source>
        <dbReference type="ARBA" id="ARBA00023139"/>
    </source>
</evidence>